<keyword evidence="7 11" id="KW-0175">Coiled coil</keyword>
<dbReference type="GO" id="GO:0030915">
    <property type="term" value="C:Smc5-Smc6 complex"/>
    <property type="evidence" value="ECO:0007669"/>
    <property type="project" value="TreeGrafter"/>
</dbReference>
<evidence type="ECO:0000313" key="13">
    <source>
        <dbReference type="EMBL" id="KAF5405386.1"/>
    </source>
</evidence>
<accession>A0A8J4T483</accession>
<evidence type="ECO:0000256" key="7">
    <source>
        <dbReference type="ARBA" id="ARBA00023054"/>
    </source>
</evidence>
<dbReference type="PANTHER" id="PTHR19306:SF6">
    <property type="entry name" value="STRUCTURAL MAINTENANCE OF CHROMOSOMES PROTEIN 6"/>
    <property type="match status" value="1"/>
</dbReference>
<feature type="region of interest" description="Disordered" evidence="12">
    <location>
        <begin position="121"/>
        <end position="153"/>
    </location>
</feature>
<feature type="region of interest" description="Disordered" evidence="12">
    <location>
        <begin position="168"/>
        <end position="213"/>
    </location>
</feature>
<dbReference type="GO" id="GO:0035861">
    <property type="term" value="C:site of double-strand break"/>
    <property type="evidence" value="ECO:0007669"/>
    <property type="project" value="TreeGrafter"/>
</dbReference>
<evidence type="ECO:0000256" key="6">
    <source>
        <dbReference type="ARBA" id="ARBA00022840"/>
    </source>
</evidence>
<feature type="coiled-coil region" evidence="11">
    <location>
        <begin position="1364"/>
        <end position="1475"/>
    </location>
</feature>
<keyword evidence="3" id="KW-0158">Chromosome</keyword>
<gene>
    <name evidence="13" type="ORF">PHET_01106</name>
</gene>
<evidence type="ECO:0000313" key="14">
    <source>
        <dbReference type="Proteomes" id="UP000748531"/>
    </source>
</evidence>
<feature type="coiled-coil region" evidence="11">
    <location>
        <begin position="1501"/>
        <end position="1552"/>
    </location>
</feature>
<evidence type="ECO:0000256" key="9">
    <source>
        <dbReference type="ARBA" id="ARBA00023204"/>
    </source>
</evidence>
<feature type="region of interest" description="Disordered" evidence="12">
    <location>
        <begin position="728"/>
        <end position="749"/>
    </location>
</feature>
<dbReference type="OrthoDB" id="433501at2759"/>
<feature type="compositionally biased region" description="Polar residues" evidence="12">
    <location>
        <begin position="1669"/>
        <end position="1693"/>
    </location>
</feature>
<keyword evidence="4" id="KW-0547">Nucleotide-binding</keyword>
<evidence type="ECO:0000256" key="12">
    <source>
        <dbReference type="SAM" id="MobiDB-lite"/>
    </source>
</evidence>
<feature type="region of interest" description="Disordered" evidence="12">
    <location>
        <begin position="232"/>
        <end position="251"/>
    </location>
</feature>
<evidence type="ECO:0000256" key="3">
    <source>
        <dbReference type="ARBA" id="ARBA00022454"/>
    </source>
</evidence>
<dbReference type="GO" id="GO:0003697">
    <property type="term" value="F:single-stranded DNA binding"/>
    <property type="evidence" value="ECO:0007669"/>
    <property type="project" value="TreeGrafter"/>
</dbReference>
<reference evidence="13" key="1">
    <citation type="submission" date="2019-05" db="EMBL/GenBank/DDBJ databases">
        <title>Annotation for the trematode Paragonimus heterotremus.</title>
        <authorList>
            <person name="Choi Y.-J."/>
        </authorList>
    </citation>
    <scope>NUCLEOTIDE SEQUENCE</scope>
    <source>
        <strain evidence="13">LC</strain>
    </source>
</reference>
<sequence length="2013" mass="226523">TKLIETIGSKHQSITNGLLAHTPYSLTDSKLYARIAHLESELALAWNLTQLHNDTSCKRGDGSSLNSEPHSPTDKLGQTHSHSNTRSSRQVPGRIAAAPVADNLLPATPVSLLSGSQIVDQEEQSTGVNRTSPTSSPVASSTKPDRALNREHVPVRVERVPSLDLQLDAGKPIKPKLPHQTDLSRFSPSMHHSAASSSTPSSRTTGTGRSGIPVDSFFDKTECDMKDLILHQQSKQQQSRTTARHSDSQTQEIVAGCKPYHRTSIPVLSDRLREPGVGHIRHTKPFESSSDSVVEASDEDLLSVVDVIRQQKSTLSASTVPHVDSHSQSQSGKTLSRTDPARRHSELYGSSTTQRYSPNRLTRSFVRRSSGLCHRSDETHSDGGPSSAARQARDSITRTSASGASANGATNGLKRKRKVLRSMSTIVSPRHLRLRRANRPRGKSTDTLENHAEQLLDLLTMSRKACAFEMDQMRSDLVRIENLIPRATRSLDNASSSCCSDSLSPTENRKNSRVTHKLQSLMDTGPESRSHSRHNATTRDTVSGRGTVRSFADTLTNVTRPSPNGHDDDSFDQLDTVTPKPPRPQRLLNHPVGRHDTQTHQRRARRLLPSTSGPEDEQASFQCEYRNGSCSQDHTPCSNQWTPDQVDDLAYGCDLSSPVRGHPHQSCVTGCTSRTPHMDRNRCQARDCPGVDYKVPSPHWYESERPTTHRPSRRRSLDAQQFRALSLADRQQARGTRHMETGEEDDPSTETAALLNLTEELVGLRQGLKRTRQANSGRLEMALRHISLLEMELQRQRCLTHEAQNARERQAERARWEKRLAATLAELKQCQVNIGQLRAQMDKVDKTRADKTQSQSQRELEKTELEHTRVALDTQREEISRLNGLLHKLLGINPADANPSDLTQLQTGLVELNRRVQTDSTGGGHLSHTDPLRRAQSMHAGLAASFGDQRNMSRPLTPLTGLTTRAMSGQLFCNVPEHHFLEDCMEQLRQKAEHLEELQAEQQKKLRQTVKWKKKLEKQLEERDLEIDRLNTDAATNQDELSKVTAELACLRAEKELVQRQDQQRLVSFASDLATVETAIHKKHEELTALSEKLSEADTELRLWQAQAKEAISQCEEARNEHSRVNTELSSLNTDITRSKGQTIQLKENLTRLQTEVDELNEIKRKLQLVVSELEDTIRTRESELQRLSSNVAQAELKLSRLEADVQAGEQRIQNQNRLLAEDEAAMVERKSDLRRLAQKLEEDKHQLELLARETGEQRTELELLRTEKRRTLDSAAVSTRELALKTENKQRELGNIQSSLDVLLEEKTQLTASVEALETERHQLRSEIQANHESAVELKTSIGRQKRELDHLTEMGRLEENRVRELKSEQRELLGQLEKLRAQVRAEAENLHGQDVTRLQKNSELEASRTEAERAQSDMERMQAQRSAFEVEVTQLRQERDLIRTQLERMKQKVKELEKQESQLLESLSSAKLELAKVRSDAELESTGLHQIQHKSISSKNEFEKLSKQLEDNRAEMDRSQRLLLSVKSTAESHEKDLSEKRRQRAQLTGELSILGEAVQVGRVGKKAVDEEREASESALQNTLGQLNQAKSDKRQMEQEIQTLQNRIQTEKQSLEQHLVSGRQNLNAIDTELAQKSSQLDGLRQQIQMSELRLAELGRSESKFTELEQASVQQGQQEETPRSRTSARQTEQLNVNSELARTKLALASSQRDCRRIKRRTARELAELERIAEDQCNRAGELAEQLTLVKRQYAQLRGQISTYGLLMDEVITIASQTELSEHSKRLEAALASVRSELDHNRHLENETGAVLSEAAGVTSNGCSQKTAPFGNGNQFNPNDEFTGDLHRSLFQLTNSFHNTYQLSCDQQSKSPSNIDASRLSHSPSGLYRPNGINHHPSTLAEVGESTCLTGTTTVTSGLGSSLMNRTTNSQESRYGVSHLNVPTQQDCLNRMETNKAELQRKFSELVAHQREQAASDWDKSGKKFRALRSQVDELRDKLDRDGPCHGRSVKQKR</sequence>
<feature type="compositionally biased region" description="Polar residues" evidence="12">
    <location>
        <begin position="348"/>
        <end position="362"/>
    </location>
</feature>
<keyword evidence="6" id="KW-0067">ATP-binding</keyword>
<evidence type="ECO:0000256" key="2">
    <source>
        <dbReference type="ARBA" id="ARBA00004286"/>
    </source>
</evidence>
<feature type="region of interest" description="Disordered" evidence="12">
    <location>
        <begin position="492"/>
        <end position="619"/>
    </location>
</feature>
<protein>
    <submittedName>
        <fullName evidence="13">Uncharacterized protein</fullName>
    </submittedName>
</protein>
<keyword evidence="9" id="KW-0234">DNA repair</keyword>
<dbReference type="EMBL" id="LUCH01000346">
    <property type="protein sequence ID" value="KAF5405386.1"/>
    <property type="molecule type" value="Genomic_DNA"/>
</dbReference>
<feature type="region of interest" description="Disordered" evidence="12">
    <location>
        <begin position="314"/>
        <end position="420"/>
    </location>
</feature>
<keyword evidence="14" id="KW-1185">Reference proteome</keyword>
<dbReference type="GO" id="GO:0000724">
    <property type="term" value="P:double-strand break repair via homologous recombination"/>
    <property type="evidence" value="ECO:0007669"/>
    <property type="project" value="TreeGrafter"/>
</dbReference>
<feature type="coiled-coil region" evidence="11">
    <location>
        <begin position="1718"/>
        <end position="1745"/>
    </location>
</feature>
<feature type="region of interest" description="Disordered" evidence="12">
    <location>
        <begin position="57"/>
        <end position="92"/>
    </location>
</feature>
<feature type="coiled-coil region" evidence="11">
    <location>
        <begin position="1301"/>
        <end position="1335"/>
    </location>
</feature>
<dbReference type="GO" id="GO:0005524">
    <property type="term" value="F:ATP binding"/>
    <property type="evidence" value="ECO:0007669"/>
    <property type="project" value="UniProtKB-KW"/>
</dbReference>
<dbReference type="Proteomes" id="UP000748531">
    <property type="component" value="Unassembled WGS sequence"/>
</dbReference>
<feature type="compositionally biased region" description="Polar residues" evidence="12">
    <location>
        <begin position="63"/>
        <end position="90"/>
    </location>
</feature>
<feature type="compositionally biased region" description="Basic and acidic residues" evidence="12">
    <location>
        <begin position="143"/>
        <end position="153"/>
    </location>
</feature>
<evidence type="ECO:0000256" key="4">
    <source>
        <dbReference type="ARBA" id="ARBA00022741"/>
    </source>
</evidence>
<feature type="compositionally biased region" description="Low complexity" evidence="12">
    <location>
        <begin position="131"/>
        <end position="142"/>
    </location>
</feature>
<comment type="caution">
    <text evidence="13">The sequence shown here is derived from an EMBL/GenBank/DDBJ whole genome shotgun (WGS) entry which is preliminary data.</text>
</comment>
<dbReference type="GO" id="GO:0005634">
    <property type="term" value="C:nucleus"/>
    <property type="evidence" value="ECO:0007669"/>
    <property type="project" value="UniProtKB-SubCell"/>
</dbReference>
<keyword evidence="8" id="KW-0233">DNA recombination</keyword>
<name>A0A8J4T483_9TREM</name>
<feature type="compositionally biased region" description="Low complexity" evidence="12">
    <location>
        <begin position="399"/>
        <end position="412"/>
    </location>
</feature>
<feature type="region of interest" description="Disordered" evidence="12">
    <location>
        <begin position="845"/>
        <end position="866"/>
    </location>
</feature>
<evidence type="ECO:0000256" key="5">
    <source>
        <dbReference type="ARBA" id="ARBA00022763"/>
    </source>
</evidence>
<evidence type="ECO:0000256" key="11">
    <source>
        <dbReference type="SAM" id="Coils"/>
    </source>
</evidence>
<evidence type="ECO:0000256" key="10">
    <source>
        <dbReference type="ARBA" id="ARBA00023242"/>
    </source>
</evidence>
<feature type="region of interest" description="Disordered" evidence="12">
    <location>
        <begin position="1666"/>
        <end position="1693"/>
    </location>
</feature>
<comment type="subcellular location">
    <subcellularLocation>
        <location evidence="2">Chromosome</location>
    </subcellularLocation>
    <subcellularLocation>
        <location evidence="1">Nucleus</location>
    </subcellularLocation>
</comment>
<feature type="compositionally biased region" description="Polar residues" evidence="12">
    <location>
        <begin position="232"/>
        <end position="241"/>
    </location>
</feature>
<feature type="non-terminal residue" evidence="13">
    <location>
        <position position="2013"/>
    </location>
</feature>
<feature type="compositionally biased region" description="Polar residues" evidence="12">
    <location>
        <begin position="553"/>
        <end position="562"/>
    </location>
</feature>
<proteinExistence type="predicted"/>
<feature type="compositionally biased region" description="Low complexity" evidence="12">
    <location>
        <begin position="492"/>
        <end position="504"/>
    </location>
</feature>
<evidence type="ECO:0000256" key="1">
    <source>
        <dbReference type="ARBA" id="ARBA00004123"/>
    </source>
</evidence>
<feature type="coiled-coil region" evidence="11">
    <location>
        <begin position="1581"/>
        <end position="1661"/>
    </location>
</feature>
<dbReference type="PANTHER" id="PTHR19306">
    <property type="entry name" value="STRUCTURAL MAINTENANCE OF CHROMOSOMES 5,6 SMC5, SMC6"/>
    <property type="match status" value="1"/>
</dbReference>
<feature type="compositionally biased region" description="Polar residues" evidence="12">
    <location>
        <begin position="121"/>
        <end position="130"/>
    </location>
</feature>
<feature type="coiled-coil region" evidence="11">
    <location>
        <begin position="978"/>
        <end position="1258"/>
    </location>
</feature>
<feature type="compositionally biased region" description="Low complexity" evidence="12">
    <location>
        <begin position="187"/>
        <end position="207"/>
    </location>
</feature>
<keyword evidence="5" id="KW-0227">DNA damage</keyword>
<organism evidence="13 14">
    <name type="scientific">Paragonimus heterotremus</name>
    <dbReference type="NCBI Taxonomy" id="100268"/>
    <lineage>
        <taxon>Eukaryota</taxon>
        <taxon>Metazoa</taxon>
        <taxon>Spiralia</taxon>
        <taxon>Lophotrochozoa</taxon>
        <taxon>Platyhelminthes</taxon>
        <taxon>Trematoda</taxon>
        <taxon>Digenea</taxon>
        <taxon>Plagiorchiida</taxon>
        <taxon>Troglotremata</taxon>
        <taxon>Troglotrematidae</taxon>
        <taxon>Paragonimus</taxon>
    </lineage>
</organism>
<feature type="compositionally biased region" description="Polar residues" evidence="12">
    <location>
        <begin position="326"/>
        <end position="337"/>
    </location>
</feature>
<keyword evidence="10" id="KW-0539">Nucleus</keyword>
<evidence type="ECO:0000256" key="8">
    <source>
        <dbReference type="ARBA" id="ARBA00023172"/>
    </source>
</evidence>
<dbReference type="GO" id="GO:0003684">
    <property type="term" value="F:damaged DNA binding"/>
    <property type="evidence" value="ECO:0007669"/>
    <property type="project" value="TreeGrafter"/>
</dbReference>